<dbReference type="RefSeq" id="XP_050501228.1">
    <property type="nucleotide sequence ID" value="XM_050645271.1"/>
</dbReference>
<accession>A0ABM5JTG3</accession>
<evidence type="ECO:0000256" key="4">
    <source>
        <dbReference type="ARBA" id="ARBA00022692"/>
    </source>
</evidence>
<dbReference type="Pfam" id="PF02949">
    <property type="entry name" value="7tm_6"/>
    <property type="match status" value="1"/>
</dbReference>
<reference evidence="11" key="1">
    <citation type="submission" date="2025-05" db="UniProtKB">
        <authorList>
            <consortium name="EnsemblMetazoa"/>
        </authorList>
    </citation>
    <scope>IDENTIFICATION</scope>
</reference>
<dbReference type="GeneID" id="126881181"/>
<evidence type="ECO:0000256" key="2">
    <source>
        <dbReference type="ARBA" id="ARBA00022475"/>
    </source>
</evidence>
<keyword evidence="9" id="KW-0807">Transducer</keyword>
<keyword evidence="12" id="KW-1185">Reference proteome</keyword>
<protein>
    <submittedName>
        <fullName evidence="11">Uncharacterized protein</fullName>
    </submittedName>
</protein>
<dbReference type="InterPro" id="IPR004117">
    <property type="entry name" value="7tm6_olfct_rcpt"/>
</dbReference>
<evidence type="ECO:0000313" key="11">
    <source>
        <dbReference type="EnsemblMetazoa" id="XP_050501228.1"/>
    </source>
</evidence>
<dbReference type="PANTHER" id="PTHR21137:SF35">
    <property type="entry name" value="ODORANT RECEPTOR 19A-RELATED"/>
    <property type="match status" value="1"/>
</dbReference>
<keyword evidence="6 10" id="KW-1133">Transmembrane helix</keyword>
<evidence type="ECO:0000256" key="6">
    <source>
        <dbReference type="ARBA" id="ARBA00022989"/>
    </source>
</evidence>
<sequence length="122" mass="14162">MLFLIATYILCTAGIIFFVMTNIRPDANWRLIYVLLIEILIGMGFSVVGQSIYDESYKIKDMFYNCPWMYWNERNKKTLLIILPCTKPIQVSCFDLVILNHSVITKGLKLVYTIMALVANLR</sequence>
<evidence type="ECO:0000256" key="1">
    <source>
        <dbReference type="ARBA" id="ARBA00004651"/>
    </source>
</evidence>
<keyword evidence="8" id="KW-0675">Receptor</keyword>
<proteinExistence type="predicted"/>
<keyword evidence="5" id="KW-0552">Olfaction</keyword>
<evidence type="ECO:0000256" key="7">
    <source>
        <dbReference type="ARBA" id="ARBA00023136"/>
    </source>
</evidence>
<feature type="transmembrane region" description="Helical" evidence="10">
    <location>
        <begin position="31"/>
        <end position="53"/>
    </location>
</feature>
<keyword evidence="3" id="KW-0716">Sensory transduction</keyword>
<evidence type="ECO:0000256" key="3">
    <source>
        <dbReference type="ARBA" id="ARBA00022606"/>
    </source>
</evidence>
<evidence type="ECO:0000313" key="12">
    <source>
        <dbReference type="Proteomes" id="UP001652700"/>
    </source>
</evidence>
<name>A0ABM5JTG3_DIAVI</name>
<dbReference type="PANTHER" id="PTHR21137">
    <property type="entry name" value="ODORANT RECEPTOR"/>
    <property type="match status" value="1"/>
</dbReference>
<keyword evidence="4 10" id="KW-0812">Transmembrane</keyword>
<evidence type="ECO:0000256" key="8">
    <source>
        <dbReference type="ARBA" id="ARBA00023170"/>
    </source>
</evidence>
<evidence type="ECO:0000256" key="10">
    <source>
        <dbReference type="SAM" id="Phobius"/>
    </source>
</evidence>
<keyword evidence="2" id="KW-1003">Cell membrane</keyword>
<dbReference type="EnsemblMetazoa" id="XM_050645271.1">
    <property type="protein sequence ID" value="XP_050501228.1"/>
    <property type="gene ID" value="LOC126881181"/>
</dbReference>
<dbReference type="Proteomes" id="UP001652700">
    <property type="component" value="Unplaced"/>
</dbReference>
<organism evidence="11 12">
    <name type="scientific">Diabrotica virgifera virgifera</name>
    <name type="common">western corn rootworm</name>
    <dbReference type="NCBI Taxonomy" id="50390"/>
    <lineage>
        <taxon>Eukaryota</taxon>
        <taxon>Metazoa</taxon>
        <taxon>Ecdysozoa</taxon>
        <taxon>Arthropoda</taxon>
        <taxon>Hexapoda</taxon>
        <taxon>Insecta</taxon>
        <taxon>Pterygota</taxon>
        <taxon>Neoptera</taxon>
        <taxon>Endopterygota</taxon>
        <taxon>Coleoptera</taxon>
        <taxon>Polyphaga</taxon>
        <taxon>Cucujiformia</taxon>
        <taxon>Chrysomeloidea</taxon>
        <taxon>Chrysomelidae</taxon>
        <taxon>Galerucinae</taxon>
        <taxon>Diabroticina</taxon>
        <taxon>Diabroticites</taxon>
        <taxon>Diabrotica</taxon>
    </lineage>
</organism>
<comment type="subcellular location">
    <subcellularLocation>
        <location evidence="1">Cell membrane</location>
        <topology evidence="1">Multi-pass membrane protein</topology>
    </subcellularLocation>
</comment>
<evidence type="ECO:0000256" key="5">
    <source>
        <dbReference type="ARBA" id="ARBA00022725"/>
    </source>
</evidence>
<keyword evidence="7 10" id="KW-0472">Membrane</keyword>
<evidence type="ECO:0000256" key="9">
    <source>
        <dbReference type="ARBA" id="ARBA00023224"/>
    </source>
</evidence>